<evidence type="ECO:0000313" key="3">
    <source>
        <dbReference type="Proteomes" id="UP001439008"/>
    </source>
</evidence>
<accession>A0ABV2AQW8</accession>
<organism evidence="2 3">
    <name type="scientific">Bonamia ostreae</name>
    <dbReference type="NCBI Taxonomy" id="126728"/>
    <lineage>
        <taxon>Eukaryota</taxon>
        <taxon>Sar</taxon>
        <taxon>Rhizaria</taxon>
        <taxon>Endomyxa</taxon>
        <taxon>Ascetosporea</taxon>
        <taxon>Haplosporida</taxon>
        <taxon>Bonamia</taxon>
    </lineage>
</organism>
<evidence type="ECO:0000256" key="1">
    <source>
        <dbReference type="SAM" id="MobiDB-lite"/>
    </source>
</evidence>
<sequence>CNNVSIESGNNKILSPPPLNITDENAASLGNVDSSPVEDAPSLESSKSPMISMREIEKIYPTYEDVSEITGNEFDEKVTTVENYIEPLPSVLCKERHSYADPGDKWRPTYLTAIQ</sequence>
<name>A0ABV2AQW8_9EUKA</name>
<evidence type="ECO:0000313" key="2">
    <source>
        <dbReference type="EMBL" id="MES1921757.1"/>
    </source>
</evidence>
<reference evidence="2 3" key="1">
    <citation type="journal article" date="2024" name="BMC Biol.">
        <title>Comparative genomics of Ascetosporea gives new insight into the evolutionary basis for animal parasitism in Rhizaria.</title>
        <authorList>
            <person name="Hiltunen Thoren M."/>
            <person name="Onut-Brannstrom I."/>
            <person name="Alfjorden A."/>
            <person name="Peckova H."/>
            <person name="Swords F."/>
            <person name="Hooper C."/>
            <person name="Holzer A.S."/>
            <person name="Bass D."/>
            <person name="Burki F."/>
        </authorList>
    </citation>
    <scope>NUCLEOTIDE SEQUENCE [LARGE SCALE GENOMIC DNA]</scope>
    <source>
        <strain evidence="2">20-A016</strain>
    </source>
</reference>
<protein>
    <submittedName>
        <fullName evidence="2">Uncharacterized protein</fullName>
    </submittedName>
</protein>
<dbReference type="EMBL" id="JBDODL010001724">
    <property type="protein sequence ID" value="MES1921757.1"/>
    <property type="molecule type" value="Genomic_DNA"/>
</dbReference>
<comment type="caution">
    <text evidence="2">The sequence shown here is derived from an EMBL/GenBank/DDBJ whole genome shotgun (WGS) entry which is preliminary data.</text>
</comment>
<feature type="compositionally biased region" description="Polar residues" evidence="1">
    <location>
        <begin position="1"/>
        <end position="13"/>
    </location>
</feature>
<dbReference type="Proteomes" id="UP001439008">
    <property type="component" value="Unassembled WGS sequence"/>
</dbReference>
<keyword evidence="3" id="KW-1185">Reference proteome</keyword>
<proteinExistence type="predicted"/>
<feature type="region of interest" description="Disordered" evidence="1">
    <location>
        <begin position="1"/>
        <end position="48"/>
    </location>
</feature>
<gene>
    <name evidence="2" type="ORF">MHBO_003286</name>
</gene>
<feature type="non-terminal residue" evidence="2">
    <location>
        <position position="1"/>
    </location>
</feature>